<protein>
    <submittedName>
        <fullName evidence="1">Uncharacterized protein</fullName>
    </submittedName>
</protein>
<dbReference type="RefSeq" id="WP_168907689.1">
    <property type="nucleotide sequence ID" value="NZ_CP051428.1"/>
</dbReference>
<keyword evidence="2" id="KW-1185">Reference proteome</keyword>
<dbReference type="AlphaFoldDB" id="A0A6H2GXG1"/>
<gene>
    <name evidence="1" type="ORF">HGI30_11475</name>
</gene>
<dbReference type="Proteomes" id="UP000502136">
    <property type="component" value="Chromosome"/>
</dbReference>
<proteinExistence type="predicted"/>
<dbReference type="KEGG" id="palr:HGI30_11475"/>
<sequence>MSKRTEERILRLRQSEQECYSVCYYLLGDEQLAVQAAQQALCELFRSEDGAYGPERVRAAAMRHAVKLAARGSSRPDLLRA</sequence>
<organism evidence="1 2">
    <name type="scientific">Paenibacillus albicereus</name>
    <dbReference type="NCBI Taxonomy" id="2726185"/>
    <lineage>
        <taxon>Bacteria</taxon>
        <taxon>Bacillati</taxon>
        <taxon>Bacillota</taxon>
        <taxon>Bacilli</taxon>
        <taxon>Bacillales</taxon>
        <taxon>Paenibacillaceae</taxon>
        <taxon>Paenibacillus</taxon>
    </lineage>
</organism>
<accession>A0A6H2GXG1</accession>
<evidence type="ECO:0000313" key="2">
    <source>
        <dbReference type="Proteomes" id="UP000502136"/>
    </source>
</evidence>
<name>A0A6H2GXG1_9BACL</name>
<evidence type="ECO:0000313" key="1">
    <source>
        <dbReference type="EMBL" id="QJC52114.1"/>
    </source>
</evidence>
<dbReference type="EMBL" id="CP051428">
    <property type="protein sequence ID" value="QJC52114.1"/>
    <property type="molecule type" value="Genomic_DNA"/>
</dbReference>
<reference evidence="1 2" key="1">
    <citation type="submission" date="2020-04" db="EMBL/GenBank/DDBJ databases">
        <title>Novel Paenibacillus strain UniB2 isolated from commercial digestive syrup.</title>
        <authorList>
            <person name="Thorat V."/>
            <person name="Kirdat K."/>
            <person name="Tiwarekar B."/>
            <person name="Yadav A."/>
        </authorList>
    </citation>
    <scope>NUCLEOTIDE SEQUENCE [LARGE SCALE GENOMIC DNA]</scope>
    <source>
        <strain evidence="1 2">UniB2</strain>
    </source>
</reference>